<dbReference type="Pfam" id="PF17128">
    <property type="entry name" value="DUF5107"/>
    <property type="match status" value="1"/>
</dbReference>
<dbReference type="EMBL" id="JAFMYU010000009">
    <property type="protein sequence ID" value="MBO0931915.1"/>
    <property type="molecule type" value="Genomic_DNA"/>
</dbReference>
<dbReference type="InterPro" id="IPR033396">
    <property type="entry name" value="DUF5107"/>
</dbReference>
<gene>
    <name evidence="2" type="ORF">J2I48_12975</name>
</gene>
<organism evidence="2 3">
    <name type="scientific">Fibrella aquatilis</name>
    <dbReference type="NCBI Taxonomy" id="2817059"/>
    <lineage>
        <taxon>Bacteria</taxon>
        <taxon>Pseudomonadati</taxon>
        <taxon>Bacteroidota</taxon>
        <taxon>Cytophagia</taxon>
        <taxon>Cytophagales</taxon>
        <taxon>Spirosomataceae</taxon>
        <taxon>Fibrella</taxon>
    </lineage>
</organism>
<dbReference type="RefSeq" id="WP_207335883.1">
    <property type="nucleotide sequence ID" value="NZ_JAFMYU010000009.1"/>
</dbReference>
<dbReference type="Proteomes" id="UP000664795">
    <property type="component" value="Unassembled WGS sequence"/>
</dbReference>
<accession>A0A939K154</accession>
<protein>
    <submittedName>
        <fullName evidence="2">DUF5107 domain-containing protein</fullName>
    </submittedName>
</protein>
<evidence type="ECO:0000313" key="3">
    <source>
        <dbReference type="Proteomes" id="UP000664795"/>
    </source>
</evidence>
<keyword evidence="3" id="KW-1185">Reference proteome</keyword>
<dbReference type="SMART" id="SM00028">
    <property type="entry name" value="TPR"/>
    <property type="match status" value="6"/>
</dbReference>
<comment type="caution">
    <text evidence="2">The sequence shown here is derived from an EMBL/GenBank/DDBJ whole genome shotgun (WGS) entry which is preliminary data.</text>
</comment>
<proteinExistence type="predicted"/>
<dbReference type="AlphaFoldDB" id="A0A939K154"/>
<dbReference type="Gene3D" id="1.25.40.10">
    <property type="entry name" value="Tetratricopeptide repeat domain"/>
    <property type="match status" value="4"/>
</dbReference>
<reference evidence="2 3" key="1">
    <citation type="submission" date="2021-03" db="EMBL/GenBank/DDBJ databases">
        <title>Fibrella sp. HMF5036 genome sequencing and assembly.</title>
        <authorList>
            <person name="Kang H."/>
            <person name="Kim H."/>
            <person name="Bae S."/>
            <person name="Joh K."/>
        </authorList>
    </citation>
    <scope>NUCLEOTIDE SEQUENCE [LARGE SCALE GENOMIC DNA]</scope>
    <source>
        <strain evidence="2 3">HMF5036</strain>
    </source>
</reference>
<dbReference type="PANTHER" id="PTHR12558:SF13">
    <property type="entry name" value="CELL DIVISION CYCLE PROTEIN 27 HOMOLOG"/>
    <property type="match status" value="1"/>
</dbReference>
<sequence>MNLITSTSPVAGAKAWEETITIPTYRVGEPDKNPMFLEKRVYQGSSGVVYPHPVIDKVFDEKSDKTYQALFLENEYLKIMILPELGGRIQMALDKTNDYHFVYYNRVIKPALVGLAGPWLSGGIEFNWPQHHRPSTFDPIDYRIEHNADGSQTVWVGEIEQLFHTKGMAGFTLYPGKAYLEITGQLYNRTSLPQTFLWWANPAVAVDEFYQSVFPPDVHAVYDHGRRDVSSFPVATGTYYKVDYAPGTDISWYKNIPVPTSYMAVNSGFDFVGGYHHGKRAGLLHVASHHVSPGKKQWTWGHGEFGQAWDHQLTDEDGPYFELMTGVFTDNQPDFGWIMPNESRTFRQYFMPYKQIGYVKNATIDALVNLDIDADTASVAVYVTAVQPGLRVQLTVDETVLVDEQADLSPMLTYENRISLPAGTLPQQVMVSVIDRAGRLLVRYTPVSRQGEAIPDPATPIGEPSTLSTTEALYLAGLHLEQYRHAHYSPVPYYEEGLRREPGHSRCANALGLWYLRRGQFALAEPYFRQAIQTLTTHNPNPYEGEPLYNLGLALVYQQRPDEAYLLFHKAAWNAAWQDKAYLELTRLSSRQGQYETALSYADQSIIRQYHGFQARHLKVALLRRLNRLAQAEALARETLTIDPLDFGAANELYLLLRQKGDVQRADEHLHQLRHVMRDSVHTYLEIALDYGRAGLFEEATALLLRQASIATDPRLFYYLAYFSAQTGDEQATKQWADRGFACSPDRVFSNRLDELLVLNWVVAHQPQDYKAWYYLGNFWYDKRQYTEAITAWEASRSCFDQFPTVHRNLGLAYYNRLGLTDNAVSAYETAFRLDPSDARVLYELDQLYKRLNRHLDERIRLLLAHRQLVNQRDDLYIEWITLYNLLGQFEEASGSLATRTFHPWEGGEGKVSKQYVQALIGQAKDALWNGQFGKSIEKLQLAYAFPPNLGEGKLFGAQENDLHFWLGEAFAGLGDTVQAQQEWQQASVGIDQPTAAIFYNDQPPETIFYQGLALRRLGRDDEAQLRFANLLTYGIQHLNDEVKLDFFAVSLPDLLIFDDDLTRRNRIHCHYLQGLGQLGLGHCTEATEQFNIVLTMDRSHQGAIVHQALLQHLWPQ</sequence>
<dbReference type="InterPro" id="IPR011990">
    <property type="entry name" value="TPR-like_helical_dom_sf"/>
</dbReference>
<dbReference type="Pfam" id="PF13432">
    <property type="entry name" value="TPR_16"/>
    <property type="match status" value="3"/>
</dbReference>
<name>A0A939K154_9BACT</name>
<evidence type="ECO:0000313" key="2">
    <source>
        <dbReference type="EMBL" id="MBO0931915.1"/>
    </source>
</evidence>
<dbReference type="SUPFAM" id="SSF48452">
    <property type="entry name" value="TPR-like"/>
    <property type="match status" value="3"/>
</dbReference>
<feature type="domain" description="DUF5107" evidence="1">
    <location>
        <begin position="49"/>
        <end position="332"/>
    </location>
</feature>
<dbReference type="PANTHER" id="PTHR12558">
    <property type="entry name" value="CELL DIVISION CYCLE 16,23,27"/>
    <property type="match status" value="1"/>
</dbReference>
<evidence type="ECO:0000259" key="1">
    <source>
        <dbReference type="Pfam" id="PF17128"/>
    </source>
</evidence>
<dbReference type="InterPro" id="IPR019734">
    <property type="entry name" value="TPR_rpt"/>
</dbReference>